<evidence type="ECO:0000256" key="5">
    <source>
        <dbReference type="SAM" id="SignalP"/>
    </source>
</evidence>
<feature type="compositionally biased region" description="Acidic residues" evidence="4">
    <location>
        <begin position="343"/>
        <end position="352"/>
    </location>
</feature>
<sequence length="387" mass="45438">MAKILSLVILANVLLTHGQEGHLFNEPSGNEESDKENPSYSYGYDVADTETGDIKTVWESKDGDSVKGHYSFLEPDGSIRTVEYSASPQHGFTATVNNDNTQPVQVNDETMMADKALRDYDRYYDFSEDADTDVPYKSKEKKKRRHPYESIFDDYTFVKRPKHPIDYEPSEYSHSFSIKHPHDELTPEATSHIGFKFDPNCKNKNKKQKYPYPKTEEPDYRKQKYPPITSYDTYANDYDKYMSEASNMELEKVVQRYKQSDKFKPSKPDEYEWPSNKHGYPNIPPPESSYLDYDTPRPKKKYKPQKKPDYYEPDDLDDYILVPKKKHRKPPRVIDHPEYNTGYDEEFDDGYDDDRYHKPPRTSNPNEVVKKIIKKQPAINIFDIFDI</sequence>
<dbReference type="AlphaFoldDB" id="A0A8J2QFE5"/>
<dbReference type="GO" id="GO:0031012">
    <property type="term" value="C:extracellular matrix"/>
    <property type="evidence" value="ECO:0007669"/>
    <property type="project" value="TreeGrafter"/>
</dbReference>
<dbReference type="GO" id="GO:0005615">
    <property type="term" value="C:extracellular space"/>
    <property type="evidence" value="ECO:0007669"/>
    <property type="project" value="TreeGrafter"/>
</dbReference>
<reference evidence="6" key="1">
    <citation type="submission" date="2021-09" db="EMBL/GenBank/DDBJ databases">
        <authorList>
            <person name="Martin H S."/>
        </authorList>
    </citation>
    <scope>NUCLEOTIDE SEQUENCE</scope>
</reference>
<comment type="caution">
    <text evidence="6">The sequence shown here is derived from an EMBL/GenBank/DDBJ whole genome shotgun (WGS) entry which is preliminary data.</text>
</comment>
<evidence type="ECO:0000256" key="2">
    <source>
        <dbReference type="ARBA" id="ARBA00022729"/>
    </source>
</evidence>
<organism evidence="6 7">
    <name type="scientific">Danaus chrysippus</name>
    <name type="common">African queen</name>
    <dbReference type="NCBI Taxonomy" id="151541"/>
    <lineage>
        <taxon>Eukaryota</taxon>
        <taxon>Metazoa</taxon>
        <taxon>Ecdysozoa</taxon>
        <taxon>Arthropoda</taxon>
        <taxon>Hexapoda</taxon>
        <taxon>Insecta</taxon>
        <taxon>Pterygota</taxon>
        <taxon>Neoptera</taxon>
        <taxon>Endopterygota</taxon>
        <taxon>Lepidoptera</taxon>
        <taxon>Glossata</taxon>
        <taxon>Ditrysia</taxon>
        <taxon>Papilionoidea</taxon>
        <taxon>Nymphalidae</taxon>
        <taxon>Danainae</taxon>
        <taxon>Danaini</taxon>
        <taxon>Danaina</taxon>
        <taxon>Danaus</taxon>
        <taxon>Anosia</taxon>
    </lineage>
</organism>
<evidence type="ECO:0000256" key="4">
    <source>
        <dbReference type="SAM" id="MobiDB-lite"/>
    </source>
</evidence>
<dbReference type="OrthoDB" id="7117469at2759"/>
<feature type="region of interest" description="Disordered" evidence="4">
    <location>
        <begin position="195"/>
        <end position="228"/>
    </location>
</feature>
<evidence type="ECO:0000256" key="3">
    <source>
        <dbReference type="PROSITE-ProRule" id="PRU00497"/>
    </source>
</evidence>
<feature type="region of interest" description="Disordered" evidence="4">
    <location>
        <begin position="21"/>
        <end position="46"/>
    </location>
</feature>
<keyword evidence="2 5" id="KW-0732">Signal</keyword>
<dbReference type="PRINTS" id="PR00947">
    <property type="entry name" value="CUTICLE"/>
</dbReference>
<feature type="compositionally biased region" description="Basic and acidic residues" evidence="4">
    <location>
        <begin position="257"/>
        <end position="270"/>
    </location>
</feature>
<dbReference type="PANTHER" id="PTHR12236">
    <property type="entry name" value="STRUCTURAL CONTITUENT OF CUTICLE"/>
    <property type="match status" value="1"/>
</dbReference>
<feature type="chain" id="PRO_5035253533" evidence="5">
    <location>
        <begin position="19"/>
        <end position="387"/>
    </location>
</feature>
<name>A0A8J2QFE5_9NEOP</name>
<dbReference type="Proteomes" id="UP000789524">
    <property type="component" value="Unassembled WGS sequence"/>
</dbReference>
<accession>A0A8J2QFE5</accession>
<dbReference type="InterPro" id="IPR051217">
    <property type="entry name" value="Insect_Cuticle_Struc_Prot"/>
</dbReference>
<protein>
    <submittedName>
        <fullName evidence="6">(African queen) hypothetical protein</fullName>
    </submittedName>
</protein>
<dbReference type="GO" id="GO:0042302">
    <property type="term" value="F:structural constituent of cuticle"/>
    <property type="evidence" value="ECO:0007669"/>
    <property type="project" value="UniProtKB-UniRule"/>
</dbReference>
<dbReference type="PROSITE" id="PS51155">
    <property type="entry name" value="CHIT_BIND_RR_2"/>
    <property type="match status" value="1"/>
</dbReference>
<dbReference type="PANTHER" id="PTHR12236:SF86">
    <property type="entry name" value="CCP84AC-RELATED"/>
    <property type="match status" value="1"/>
</dbReference>
<keyword evidence="7" id="KW-1185">Reference proteome</keyword>
<feature type="region of interest" description="Disordered" evidence="4">
    <location>
        <begin position="257"/>
        <end position="365"/>
    </location>
</feature>
<evidence type="ECO:0000313" key="7">
    <source>
        <dbReference type="Proteomes" id="UP000789524"/>
    </source>
</evidence>
<proteinExistence type="predicted"/>
<dbReference type="Pfam" id="PF00379">
    <property type="entry name" value="Chitin_bind_4"/>
    <property type="match status" value="1"/>
</dbReference>
<evidence type="ECO:0000313" key="6">
    <source>
        <dbReference type="EMBL" id="CAG9560613.1"/>
    </source>
</evidence>
<evidence type="ECO:0000256" key="1">
    <source>
        <dbReference type="ARBA" id="ARBA00022460"/>
    </source>
</evidence>
<dbReference type="InterPro" id="IPR000618">
    <property type="entry name" value="Insect_cuticle"/>
</dbReference>
<dbReference type="EMBL" id="CAKASE010000045">
    <property type="protein sequence ID" value="CAG9560613.1"/>
    <property type="molecule type" value="Genomic_DNA"/>
</dbReference>
<gene>
    <name evidence="6" type="ORF">DCHRY22_LOCUS2243</name>
</gene>
<feature type="signal peptide" evidence="5">
    <location>
        <begin position="1"/>
        <end position="18"/>
    </location>
</feature>
<keyword evidence="1 3" id="KW-0193">Cuticle</keyword>